<feature type="transmembrane region" description="Helical" evidence="5">
    <location>
        <begin position="7"/>
        <end position="27"/>
    </location>
</feature>
<evidence type="ECO:0000259" key="6">
    <source>
        <dbReference type="PROSITE" id="PS50901"/>
    </source>
</evidence>
<name>S2WJS8_9ACTN</name>
<evidence type="ECO:0000256" key="1">
    <source>
        <dbReference type="ARBA" id="ARBA00022741"/>
    </source>
</evidence>
<keyword evidence="8" id="KW-1185">Reference proteome</keyword>
<dbReference type="InterPro" id="IPR027417">
    <property type="entry name" value="P-loop_NTPase"/>
</dbReference>
<dbReference type="Proteomes" id="UP000014417">
    <property type="component" value="Unassembled WGS sequence"/>
</dbReference>
<dbReference type="HOGENOM" id="CLU_263565_0_0_11"/>
<keyword evidence="5" id="KW-0812">Transmembrane</keyword>
<dbReference type="STRING" id="883161.HMPREF9306_01220"/>
<evidence type="ECO:0000256" key="3">
    <source>
        <dbReference type="PROSITE-ProRule" id="PRU00289"/>
    </source>
</evidence>
<feature type="compositionally biased region" description="Basic and acidic residues" evidence="4">
    <location>
        <begin position="1050"/>
        <end position="1061"/>
    </location>
</feature>
<dbReference type="Gene3D" id="3.40.50.300">
    <property type="entry name" value="P-loop containing nucleotide triphosphate hydrolases"/>
    <property type="match status" value="1"/>
</dbReference>
<dbReference type="InterPro" id="IPR050206">
    <property type="entry name" value="FtsK/SpoIIIE/SftA"/>
</dbReference>
<evidence type="ECO:0000256" key="5">
    <source>
        <dbReference type="SAM" id="Phobius"/>
    </source>
</evidence>
<evidence type="ECO:0000313" key="8">
    <source>
        <dbReference type="Proteomes" id="UP000014417"/>
    </source>
</evidence>
<evidence type="ECO:0000313" key="7">
    <source>
        <dbReference type="EMBL" id="EPD32912.1"/>
    </source>
</evidence>
<keyword evidence="5" id="KW-1133">Transmembrane helix</keyword>
<keyword evidence="2 3" id="KW-0067">ATP-binding</keyword>
<reference evidence="7 8" key="1">
    <citation type="submission" date="2013-04" db="EMBL/GenBank/DDBJ databases">
        <title>The Genome Sequence of Propionimicrobium lymphophilum ACS-093-V-SCH5.</title>
        <authorList>
            <consortium name="The Broad Institute Genomics Platform"/>
            <person name="Earl A."/>
            <person name="Ward D."/>
            <person name="Feldgarden M."/>
            <person name="Gevers D."/>
            <person name="Saerens B."/>
            <person name="Vaneechoutte M."/>
            <person name="Walker B."/>
            <person name="Young S."/>
            <person name="Zeng Q."/>
            <person name="Gargeya S."/>
            <person name="Fitzgerald M."/>
            <person name="Haas B."/>
            <person name="Abouelleil A."/>
            <person name="Allen A.W."/>
            <person name="Alvarado L."/>
            <person name="Arachchi H.M."/>
            <person name="Berlin A.M."/>
            <person name="Chapman S.B."/>
            <person name="Gainer-Dewar J."/>
            <person name="Goldberg J."/>
            <person name="Griggs A."/>
            <person name="Gujja S."/>
            <person name="Hansen M."/>
            <person name="Howarth C."/>
            <person name="Imamovic A."/>
            <person name="Ireland A."/>
            <person name="Larimer J."/>
            <person name="McCowan C."/>
            <person name="Murphy C."/>
            <person name="Pearson M."/>
            <person name="Poon T.W."/>
            <person name="Priest M."/>
            <person name="Roberts A."/>
            <person name="Saif S."/>
            <person name="Shea T."/>
            <person name="Sisk P."/>
            <person name="Sykes S."/>
            <person name="Wortman J."/>
            <person name="Nusbaum C."/>
            <person name="Birren B."/>
        </authorList>
    </citation>
    <scope>NUCLEOTIDE SEQUENCE [LARGE SCALE GENOMIC DNA]</scope>
    <source>
        <strain evidence="7 8">ACS-093-V-SCH5</strain>
    </source>
</reference>
<dbReference type="SUPFAM" id="SSF52540">
    <property type="entry name" value="P-loop containing nucleoside triphosphate hydrolases"/>
    <property type="match status" value="1"/>
</dbReference>
<feature type="region of interest" description="Disordered" evidence="4">
    <location>
        <begin position="1011"/>
        <end position="1085"/>
    </location>
</feature>
<proteinExistence type="predicted"/>
<dbReference type="Pfam" id="PF01580">
    <property type="entry name" value="FtsK_SpoIIIE"/>
    <property type="match status" value="1"/>
</dbReference>
<evidence type="ECO:0000256" key="4">
    <source>
        <dbReference type="SAM" id="MobiDB-lite"/>
    </source>
</evidence>
<feature type="domain" description="FtsK" evidence="6">
    <location>
        <begin position="699"/>
        <end position="906"/>
    </location>
</feature>
<dbReference type="PANTHER" id="PTHR22683">
    <property type="entry name" value="SPORULATION PROTEIN RELATED"/>
    <property type="match status" value="1"/>
</dbReference>
<organism evidence="7 8">
    <name type="scientific">Propionimicrobium lymphophilum ACS-093-V-SCH5</name>
    <dbReference type="NCBI Taxonomy" id="883161"/>
    <lineage>
        <taxon>Bacteria</taxon>
        <taxon>Bacillati</taxon>
        <taxon>Actinomycetota</taxon>
        <taxon>Actinomycetes</taxon>
        <taxon>Propionibacteriales</taxon>
        <taxon>Propionibacteriaceae</taxon>
        <taxon>Propionimicrobium</taxon>
    </lineage>
</organism>
<feature type="binding site" evidence="3">
    <location>
        <begin position="716"/>
        <end position="723"/>
    </location>
    <ligand>
        <name>ATP</name>
        <dbReference type="ChEBI" id="CHEBI:30616"/>
    </ligand>
</feature>
<comment type="caution">
    <text evidence="7">The sequence shown here is derived from an EMBL/GenBank/DDBJ whole genome shotgun (WGS) entry which is preliminary data.</text>
</comment>
<keyword evidence="5" id="KW-0472">Membrane</keyword>
<dbReference type="PANTHER" id="PTHR22683:SF41">
    <property type="entry name" value="DNA TRANSLOCASE FTSK"/>
    <property type="match status" value="1"/>
</dbReference>
<protein>
    <recommendedName>
        <fullName evidence="6">FtsK domain-containing protein</fullName>
    </recommendedName>
</protein>
<dbReference type="GO" id="GO:0003677">
    <property type="term" value="F:DNA binding"/>
    <property type="evidence" value="ECO:0007669"/>
    <property type="project" value="InterPro"/>
</dbReference>
<dbReference type="PROSITE" id="PS50901">
    <property type="entry name" value="FTSK"/>
    <property type="match status" value="1"/>
</dbReference>
<gene>
    <name evidence="7" type="ORF">HMPREF9306_01220</name>
</gene>
<feature type="transmembrane region" description="Helical" evidence="5">
    <location>
        <begin position="39"/>
        <end position="56"/>
    </location>
</feature>
<evidence type="ECO:0000256" key="2">
    <source>
        <dbReference type="ARBA" id="ARBA00022840"/>
    </source>
</evidence>
<keyword evidence="1 3" id="KW-0547">Nucleotide-binding</keyword>
<dbReference type="EMBL" id="AGZR01000006">
    <property type="protein sequence ID" value="EPD32912.1"/>
    <property type="molecule type" value="Genomic_DNA"/>
</dbReference>
<accession>S2WJS8</accession>
<feature type="transmembrane region" description="Helical" evidence="5">
    <location>
        <begin position="77"/>
        <end position="97"/>
    </location>
</feature>
<dbReference type="GO" id="GO:0005524">
    <property type="term" value="F:ATP binding"/>
    <property type="evidence" value="ECO:0007669"/>
    <property type="project" value="UniProtKB-UniRule"/>
</dbReference>
<dbReference type="CDD" id="cd01127">
    <property type="entry name" value="TrwB_TraG_TraD_VirD4"/>
    <property type="match status" value="1"/>
</dbReference>
<dbReference type="PATRIC" id="fig|883161.3.peg.1210"/>
<feature type="transmembrane region" description="Helical" evidence="5">
    <location>
        <begin position="126"/>
        <end position="150"/>
    </location>
</feature>
<dbReference type="AlphaFoldDB" id="S2WJS8"/>
<dbReference type="InterPro" id="IPR002543">
    <property type="entry name" value="FtsK_dom"/>
</dbReference>
<sequence>MLLPSKWWIPGGPLGIWWGLAAAGGFFGFNLPVVDERFALVNAFCGFALAAWVASFPSRIGRSGLPAPKLGLKDLSWLNGLGAIPGGLFGGLVSAGLSRLDVLLVPVRSFLASCGFNVPPALFSGWPATLGLIVAGGLAGVCVSAAFGGWRGWRRAAAKRDEWSGRWEALRITPGPLVESVEQVGDASVTVFFVPPGGKDIKFFASCEDQIRQFFPPSATICTAPVVAEGGVSDVSRFQLIVWPNGLPTFDPASDDEQAAKVAFTSSMAVMCAQYSWWRPQLVSALKVGPALWCVEFAGGQAADKKLFRGSTSNIFASQLGTNAVSDHRTSAAGTVIYVGDWSSPDGIDASLMPSRVNGDPKEFLDHLATEDQWESWWGWALPKSLAKLAPTMAGAQKSYKIDRFSTVKVQPFAARVGQDAADLVKYAPKLASAMQLRGWLAILPVLSPPGPDGAPDKLRFNVVYCDDSMPAASSLDLMFDGPGMEYVWGAKVQAGFADARLGEGLVWRVVPTAGGLWQVWVRLVGQVSLADVKSKLAKLATSFAADYLRAAPLDGGVMFLAGPIPDREQMAALGDAGEAAGQLVASLDWDQAFADAKILGPDGTGPKMLDWAPLPNNPKVERMVFTIPATKSLEVIRANISRLRSGTGMGFIDVCPGESSDEFVVLAAANDPVPFPAPYDPSIPIEKIRLPFATGVDGSSVSVDFGRNPHLGVFGTTGGGKSVALQDFIVSAKRAGGDVAVIDVQKAGADFRFADDWLSATAYELGQAVGLLEWAYHTSKARQDLNAEHGVGHVKDLPPDIRPRPLFIFVDEFVGLISTGKRPSSSPSSDPDAEAVRLAQLAEFNAKRRIEYLIDRISAESRSAGVHLVLATQEIKSSMLDGASSLKTNLARLLLGKATNGQRMSALRDWESAPRLQDGQAPAGRGVWEPIDGRAQIVQCWFAPSDQLAEFLFDADVPFADRVDFSDFVPASNDGPFALADDEPLDGGEIVDLGTVDIDWGELAFDVPEEAGEQPEGQPQLEDEPELGSVDGFDLWGSDDDDNDGQLEALEHDSAGREPTEPTGPAESSKPLRPKRSGGGFSIF</sequence>